<evidence type="ECO:0000313" key="3">
    <source>
        <dbReference type="EMBL" id="QKS73155.1"/>
    </source>
</evidence>
<dbReference type="InterPro" id="IPR036582">
    <property type="entry name" value="Mao_N_sf"/>
</dbReference>
<dbReference type="InterPro" id="IPR014044">
    <property type="entry name" value="CAP_dom"/>
</dbReference>
<dbReference type="Pfam" id="PF07833">
    <property type="entry name" value="Cu_amine_oxidN1"/>
    <property type="match status" value="1"/>
</dbReference>
<dbReference type="InterPro" id="IPR014258">
    <property type="entry name" value="CAP_domain_YkwD-like"/>
</dbReference>
<dbReference type="PANTHER" id="PTHR31157:SF1">
    <property type="entry name" value="SCP DOMAIN-CONTAINING PROTEIN"/>
    <property type="match status" value="1"/>
</dbReference>
<evidence type="ECO:0008006" key="5">
    <source>
        <dbReference type="Google" id="ProtNLM"/>
    </source>
</evidence>
<dbReference type="PANTHER" id="PTHR31157">
    <property type="entry name" value="SCP DOMAIN-CONTAINING PROTEIN"/>
    <property type="match status" value="1"/>
</dbReference>
<accession>A0A859FK19</accession>
<dbReference type="NCBIfam" id="TIGR02909">
    <property type="entry name" value="spore_YkwD"/>
    <property type="match status" value="1"/>
</dbReference>
<dbReference type="EMBL" id="CP041372">
    <property type="protein sequence ID" value="QKS73155.1"/>
    <property type="molecule type" value="Genomic_DNA"/>
</dbReference>
<dbReference type="AlphaFoldDB" id="A0A859FK19"/>
<feature type="domain" description="Copper amine oxidase-like N-terminal" evidence="2">
    <location>
        <begin position="22"/>
        <end position="122"/>
    </location>
</feature>
<evidence type="ECO:0000259" key="2">
    <source>
        <dbReference type="Pfam" id="PF07833"/>
    </source>
</evidence>
<dbReference type="Gene3D" id="3.30.457.10">
    <property type="entry name" value="Copper amine oxidase-like, N-terminal domain"/>
    <property type="match status" value="1"/>
</dbReference>
<name>A0A859FK19_9BACI</name>
<dbReference type="SUPFAM" id="SSF55383">
    <property type="entry name" value="Copper amine oxidase, domain N"/>
    <property type="match status" value="1"/>
</dbReference>
<gene>
    <name evidence="3" type="ORF">FLK61_24885</name>
</gene>
<sequence length="267" mass="28874">MAMLLFVLPQAVSANDAPTVAVNEQQISFTSDPFLQSDRTMVEFRPIFEALGMSVNWDAASKSIVASNQDVTINLQIGSTEASANGEARTIDVAPSIVDGRTVVPLRFVSEAAGADVNWQPGGEIQITAEGATPVESVTGSAFEQEVVRLTNQERAAQGLPALQAASDVADVARIKSEDMRDNSYFSHDSPTYGSPFQMMEHYGLDFRAAGENIAAGQRTPEQVVEGWMNSPGHRANILSERFTHIGIGHAEGGDYGHYWTQMFVSY</sequence>
<proteinExistence type="predicted"/>
<protein>
    <recommendedName>
        <fullName evidence="5">SCP domain-containing protein</fullName>
    </recommendedName>
</protein>
<keyword evidence="4" id="KW-1185">Reference proteome</keyword>
<evidence type="ECO:0000259" key="1">
    <source>
        <dbReference type="Pfam" id="PF00188"/>
    </source>
</evidence>
<evidence type="ECO:0000313" key="4">
    <source>
        <dbReference type="Proteomes" id="UP000318138"/>
    </source>
</evidence>
<dbReference type="Pfam" id="PF00188">
    <property type="entry name" value="CAP"/>
    <property type="match status" value="1"/>
</dbReference>
<dbReference type="Gene3D" id="3.40.33.10">
    <property type="entry name" value="CAP"/>
    <property type="match status" value="1"/>
</dbReference>
<organism evidence="3 4">
    <name type="scientific">Paenalkalicoccus suaedae</name>
    <dbReference type="NCBI Taxonomy" id="2592382"/>
    <lineage>
        <taxon>Bacteria</taxon>
        <taxon>Bacillati</taxon>
        <taxon>Bacillota</taxon>
        <taxon>Bacilli</taxon>
        <taxon>Bacillales</taxon>
        <taxon>Bacillaceae</taxon>
        <taxon>Paenalkalicoccus</taxon>
    </lineage>
</organism>
<reference evidence="4" key="1">
    <citation type="submission" date="2019-07" db="EMBL/GenBank/DDBJ databases">
        <title>Bacillus alkalisoli sp. nov. isolated from saline soil.</title>
        <authorList>
            <person name="Sun J.-Q."/>
            <person name="Xu L."/>
        </authorList>
    </citation>
    <scope>NUCLEOTIDE SEQUENCE [LARGE SCALE GENOMIC DNA]</scope>
    <source>
        <strain evidence="4">M4U3P1</strain>
    </source>
</reference>
<dbReference type="SUPFAM" id="SSF55797">
    <property type="entry name" value="PR-1-like"/>
    <property type="match status" value="1"/>
</dbReference>
<dbReference type="InterPro" id="IPR035940">
    <property type="entry name" value="CAP_sf"/>
</dbReference>
<dbReference type="KEGG" id="psua:FLK61_24885"/>
<dbReference type="CDD" id="cd05379">
    <property type="entry name" value="CAP_bacterial"/>
    <property type="match status" value="1"/>
</dbReference>
<dbReference type="Proteomes" id="UP000318138">
    <property type="component" value="Chromosome"/>
</dbReference>
<feature type="domain" description="SCP" evidence="1">
    <location>
        <begin position="149"/>
        <end position="264"/>
    </location>
</feature>
<dbReference type="InterPro" id="IPR012854">
    <property type="entry name" value="Cu_amine_oxidase-like_N"/>
</dbReference>